<evidence type="ECO:0000313" key="17">
    <source>
        <dbReference type="Proteomes" id="UP000254020"/>
    </source>
</evidence>
<evidence type="ECO:0000256" key="15">
    <source>
        <dbReference type="SAM" id="MobiDB-lite"/>
    </source>
</evidence>
<evidence type="ECO:0000256" key="7">
    <source>
        <dbReference type="ARBA" id="ARBA00022490"/>
    </source>
</evidence>
<keyword evidence="7" id="KW-0963">Cytoplasm</keyword>
<dbReference type="PROSITE" id="PS00545">
    <property type="entry name" value="ALDOSE_1_EPIMERASE"/>
    <property type="match status" value="1"/>
</dbReference>
<protein>
    <recommendedName>
        <fullName evidence="6 11">Aldose 1-epimerase</fullName>
        <ecNumber evidence="5 11">5.1.3.3</ecNumber>
    </recommendedName>
</protein>
<dbReference type="Pfam" id="PF01263">
    <property type="entry name" value="Aldose_epim"/>
    <property type="match status" value="1"/>
</dbReference>
<dbReference type="PANTHER" id="PTHR10091">
    <property type="entry name" value="ALDOSE-1-EPIMERASE"/>
    <property type="match status" value="1"/>
</dbReference>
<evidence type="ECO:0000256" key="4">
    <source>
        <dbReference type="ARBA" id="ARBA00006206"/>
    </source>
</evidence>
<dbReference type="InterPro" id="IPR047215">
    <property type="entry name" value="Galactose_mutarotase-like"/>
</dbReference>
<dbReference type="InterPro" id="IPR011013">
    <property type="entry name" value="Gal_mutarotase_sf_dom"/>
</dbReference>
<evidence type="ECO:0000256" key="11">
    <source>
        <dbReference type="PIRNR" id="PIRNR005096"/>
    </source>
</evidence>
<evidence type="ECO:0000256" key="10">
    <source>
        <dbReference type="ARBA" id="ARBA00037676"/>
    </source>
</evidence>
<dbReference type="InterPro" id="IPR015443">
    <property type="entry name" value="Aldose_1-epimerase"/>
</dbReference>
<dbReference type="GO" id="GO:0005737">
    <property type="term" value="C:cytoplasm"/>
    <property type="evidence" value="ECO:0007669"/>
    <property type="project" value="UniProtKB-SubCell"/>
</dbReference>
<dbReference type="InterPro" id="IPR014718">
    <property type="entry name" value="GH-type_carb-bd"/>
</dbReference>
<proteinExistence type="inferred from homology"/>
<dbReference type="InterPro" id="IPR013458">
    <property type="entry name" value="Ald_epimerase_bac"/>
</dbReference>
<dbReference type="EC" id="5.1.3.3" evidence="5 11"/>
<dbReference type="UniPathway" id="UPA00242"/>
<feature type="active site" description="Proton donor" evidence="12">
    <location>
        <position position="186"/>
    </location>
</feature>
<comment type="subcellular location">
    <subcellularLocation>
        <location evidence="2">Cytoplasm</location>
    </subcellularLocation>
</comment>
<gene>
    <name evidence="16" type="primary">galM</name>
    <name evidence="16" type="ORF">NCTC9504_04591</name>
</gene>
<evidence type="ECO:0000256" key="1">
    <source>
        <dbReference type="ARBA" id="ARBA00001614"/>
    </source>
</evidence>
<dbReference type="GO" id="GO:0006006">
    <property type="term" value="P:glucose metabolic process"/>
    <property type="evidence" value="ECO:0007669"/>
    <property type="project" value="TreeGrafter"/>
</dbReference>
<comment type="similarity">
    <text evidence="4 11">Belongs to the aldose epimerase family.</text>
</comment>
<dbReference type="GO" id="GO:0033499">
    <property type="term" value="P:galactose catabolic process via UDP-galactose, Leloir pathway"/>
    <property type="evidence" value="ECO:0007669"/>
    <property type="project" value="TreeGrafter"/>
</dbReference>
<keyword evidence="8 11" id="KW-0413">Isomerase</keyword>
<dbReference type="Gene3D" id="2.70.98.10">
    <property type="match status" value="1"/>
</dbReference>
<feature type="binding site" evidence="13">
    <location>
        <position position="256"/>
    </location>
    <ligand>
        <name>beta-D-galactose</name>
        <dbReference type="ChEBI" id="CHEBI:27667"/>
    </ligand>
</feature>
<evidence type="ECO:0000256" key="9">
    <source>
        <dbReference type="ARBA" id="ARBA00023277"/>
    </source>
</evidence>
<comment type="catalytic activity">
    <reaction evidence="1 11">
        <text>alpha-D-glucose = beta-D-glucose</text>
        <dbReference type="Rhea" id="RHEA:10264"/>
        <dbReference type="ChEBI" id="CHEBI:15903"/>
        <dbReference type="ChEBI" id="CHEBI:17925"/>
        <dbReference type="EC" id="5.1.3.3"/>
    </reaction>
</comment>
<dbReference type="NCBIfam" id="NF008277">
    <property type="entry name" value="PRK11055.1"/>
    <property type="match status" value="1"/>
</dbReference>
<evidence type="ECO:0000256" key="3">
    <source>
        <dbReference type="ARBA" id="ARBA00005028"/>
    </source>
</evidence>
<feature type="binding site" evidence="14">
    <location>
        <begin position="186"/>
        <end position="188"/>
    </location>
    <ligand>
        <name>beta-D-galactose</name>
        <dbReference type="ChEBI" id="CHEBI:27667"/>
    </ligand>
</feature>
<dbReference type="NCBIfam" id="TIGR02636">
    <property type="entry name" value="galM_Leloir"/>
    <property type="match status" value="1"/>
</dbReference>
<comment type="function">
    <text evidence="10">Mutarotase converts alpha-aldose to the beta-anomer. It is active on D-glucose, L-arabinose, D-xylose, D-galactose, maltose and lactose.</text>
</comment>
<dbReference type="CDD" id="cd09019">
    <property type="entry name" value="galactose_mutarotase_like"/>
    <property type="match status" value="1"/>
</dbReference>
<feature type="region of interest" description="Disordered" evidence="15">
    <location>
        <begin position="1"/>
        <end position="25"/>
    </location>
</feature>
<dbReference type="PIRSF" id="PIRSF005096">
    <property type="entry name" value="GALM"/>
    <property type="match status" value="1"/>
</dbReference>
<evidence type="ECO:0000256" key="6">
    <source>
        <dbReference type="ARBA" id="ARBA00014165"/>
    </source>
</evidence>
<accession>A0A378A3A5</accession>
<dbReference type="EMBL" id="UGMA01000005">
    <property type="protein sequence ID" value="STU95884.1"/>
    <property type="molecule type" value="Genomic_DNA"/>
</dbReference>
<comment type="pathway">
    <text evidence="3 11">Carbohydrate metabolism; hexose metabolism.</text>
</comment>
<evidence type="ECO:0000256" key="13">
    <source>
        <dbReference type="PIRSR" id="PIRSR005096-2"/>
    </source>
</evidence>
<evidence type="ECO:0000256" key="14">
    <source>
        <dbReference type="PIRSR" id="PIRSR005096-3"/>
    </source>
</evidence>
<evidence type="ECO:0000256" key="2">
    <source>
        <dbReference type="ARBA" id="ARBA00004496"/>
    </source>
</evidence>
<evidence type="ECO:0000256" key="5">
    <source>
        <dbReference type="ARBA" id="ARBA00013185"/>
    </source>
</evidence>
<evidence type="ECO:0000256" key="8">
    <source>
        <dbReference type="ARBA" id="ARBA00023235"/>
    </source>
</evidence>
<dbReference type="AlphaFoldDB" id="A0A378A3A5"/>
<evidence type="ECO:0000313" key="16">
    <source>
        <dbReference type="EMBL" id="STU95884.1"/>
    </source>
</evidence>
<dbReference type="InterPro" id="IPR008183">
    <property type="entry name" value="Aldose_1/G6P_1-epimerase"/>
</dbReference>
<dbReference type="GO" id="GO:0030246">
    <property type="term" value="F:carbohydrate binding"/>
    <property type="evidence" value="ECO:0007669"/>
    <property type="project" value="InterPro"/>
</dbReference>
<feature type="active site" description="Proton acceptor" evidence="12">
    <location>
        <position position="320"/>
    </location>
</feature>
<dbReference type="PANTHER" id="PTHR10091:SF0">
    <property type="entry name" value="GALACTOSE MUTAROTASE"/>
    <property type="match status" value="1"/>
</dbReference>
<dbReference type="FunFam" id="2.70.98.10:FF:000002">
    <property type="entry name" value="Aldose 1-epimerase"/>
    <property type="match status" value="1"/>
</dbReference>
<organism evidence="16 17">
    <name type="scientific">Klebsiella pneumoniae subsp. pneumoniae</name>
    <dbReference type="NCBI Taxonomy" id="72407"/>
    <lineage>
        <taxon>Bacteria</taxon>
        <taxon>Pseudomonadati</taxon>
        <taxon>Pseudomonadota</taxon>
        <taxon>Gammaproteobacteria</taxon>
        <taxon>Enterobacterales</taxon>
        <taxon>Enterobacteriaceae</taxon>
        <taxon>Klebsiella/Raoultella group</taxon>
        <taxon>Klebsiella</taxon>
        <taxon>Klebsiella pneumoniae complex</taxon>
    </lineage>
</organism>
<dbReference type="InterPro" id="IPR018052">
    <property type="entry name" value="Ald1_epimerase_CS"/>
</dbReference>
<dbReference type="Proteomes" id="UP000254020">
    <property type="component" value="Unassembled WGS sequence"/>
</dbReference>
<reference evidence="16 17" key="1">
    <citation type="submission" date="2018-06" db="EMBL/GenBank/DDBJ databases">
        <authorList>
            <consortium name="Pathogen Informatics"/>
            <person name="Doyle S."/>
        </authorList>
    </citation>
    <scope>NUCLEOTIDE SEQUENCE [LARGE SCALE GENOMIC DNA]</scope>
    <source>
        <strain evidence="16 17">NCTC9504</strain>
    </source>
</reference>
<sequence length="357" mass="39306">MSANRHRGPGNANANHRAGPDDQPWQQVTLRNKSGMTVTVADWGATLLSAEVPLADGSLRRPLLGCAKLEDYARQAAFLGASVGRYANRIGHSRFPLDGQVVNVTPSNDAGHQLHGGPEGFDKRRWRIVRADEQEVLFALTSPDGDQGFPGTLQATAHYRLSDDNRIAITYRATVDQPCPVNMTNHVYFNLDGEQGDVRQHQLQILAQRYLPVESDGIPGGELKDVANTSFDFRQPKTIAADFLADADQQKVKGYDHAFLLDAKGDASQPAAQVWSQDGKLQMTVYTSAPALQFYSGNYLGGTPSQTTEPYADWQGLALESEFLPDSPNHPQWPQPDCVLRPGQEYVSLTEYQFIAR</sequence>
<dbReference type="SUPFAM" id="SSF74650">
    <property type="entry name" value="Galactose mutarotase-like"/>
    <property type="match status" value="1"/>
</dbReference>
<evidence type="ECO:0000256" key="12">
    <source>
        <dbReference type="PIRSR" id="PIRSR005096-1"/>
    </source>
</evidence>
<dbReference type="GO" id="GO:0004034">
    <property type="term" value="F:aldose 1-epimerase activity"/>
    <property type="evidence" value="ECO:0007669"/>
    <property type="project" value="UniProtKB-EC"/>
</dbReference>
<name>A0A378A3A5_KLEPN</name>
<keyword evidence="9 11" id="KW-0119">Carbohydrate metabolism</keyword>
<feature type="binding site" evidence="14">
    <location>
        <begin position="88"/>
        <end position="89"/>
    </location>
    <ligand>
        <name>beta-D-galactose</name>
        <dbReference type="ChEBI" id="CHEBI:27667"/>
    </ligand>
</feature>